<dbReference type="Proteomes" id="UP001211894">
    <property type="component" value="Unassembled WGS sequence"/>
</dbReference>
<dbReference type="Pfam" id="PF02498">
    <property type="entry name" value="Bro-N"/>
    <property type="match status" value="1"/>
</dbReference>
<evidence type="ECO:0000313" key="4">
    <source>
        <dbReference type="Proteomes" id="UP001211894"/>
    </source>
</evidence>
<keyword evidence="4" id="KW-1185">Reference proteome</keyword>
<feature type="domain" description="Bro-N" evidence="2">
    <location>
        <begin position="1"/>
        <end position="105"/>
    </location>
</feature>
<dbReference type="Pfam" id="PF10552">
    <property type="entry name" value="ORF6C"/>
    <property type="match status" value="1"/>
</dbReference>
<dbReference type="InterPro" id="IPR018878">
    <property type="entry name" value="ORF6C_dom"/>
</dbReference>
<name>A0ABT4XA99_9BACI</name>
<keyword evidence="1" id="KW-0175">Coiled coil</keyword>
<dbReference type="InterPro" id="IPR003497">
    <property type="entry name" value="BRO_N_domain"/>
</dbReference>
<accession>A0ABT4XA99</accession>
<feature type="coiled-coil region" evidence="1">
    <location>
        <begin position="113"/>
        <end position="160"/>
    </location>
</feature>
<evidence type="ECO:0000256" key="1">
    <source>
        <dbReference type="SAM" id="Coils"/>
    </source>
</evidence>
<evidence type="ECO:0000313" key="3">
    <source>
        <dbReference type="EMBL" id="MDA7028649.1"/>
    </source>
</evidence>
<evidence type="ECO:0000259" key="2">
    <source>
        <dbReference type="PROSITE" id="PS51750"/>
    </source>
</evidence>
<gene>
    <name evidence="3" type="ORF">PJ311_19135</name>
</gene>
<reference evidence="3 4" key="1">
    <citation type="submission" date="2023-01" db="EMBL/GenBank/DDBJ databases">
        <title>Bacillus changyiensis sp. nov., isolated from a coastal deposit.</title>
        <authorList>
            <person name="Xiao G."/>
            <person name="Lai Q."/>
            <person name="Hu Z."/>
            <person name="Shao Z."/>
        </authorList>
    </citation>
    <scope>NUCLEOTIDE SEQUENCE [LARGE SCALE GENOMIC DNA]</scope>
    <source>
        <strain evidence="3 4">CLL-7-23</strain>
    </source>
</reference>
<dbReference type="RefSeq" id="WP_271342415.1">
    <property type="nucleotide sequence ID" value="NZ_JAQKAB010000027.1"/>
</dbReference>
<dbReference type="PROSITE" id="PS51750">
    <property type="entry name" value="BRO_N"/>
    <property type="match status" value="1"/>
</dbReference>
<organism evidence="3 4">
    <name type="scientific">Bacillus changyiensis</name>
    <dbReference type="NCBI Taxonomy" id="3004103"/>
    <lineage>
        <taxon>Bacteria</taxon>
        <taxon>Bacillati</taxon>
        <taxon>Bacillota</taxon>
        <taxon>Bacilli</taxon>
        <taxon>Bacillales</taxon>
        <taxon>Bacillaceae</taxon>
        <taxon>Bacillus</taxon>
    </lineage>
</organism>
<sequence length="230" mass="27316">MYQLQTFKNEIFEVAAKVENDQILFDVEKVSRSLGFKQIKNKKEYIRWETVNRYLNKYLSQDVGKGDFIPEPLVYKLAFKAKNEVAEQFQDWLAIEVIPTIRKTGQYGGPRILSEREQRIESLKLLLETSQRQDEMQKALDNHENKLIELNTKVDEQITLDHGEQRRLQKGVARRVYSFTDDKTQAARLFKELYREIKDRFGVASYKDLKRKELFTAIKYIESWIPRKVS</sequence>
<protein>
    <submittedName>
        <fullName evidence="3">ORF6C domain-containing protein</fullName>
    </submittedName>
</protein>
<proteinExistence type="predicted"/>
<dbReference type="EMBL" id="JAQKAB010000027">
    <property type="protein sequence ID" value="MDA7028649.1"/>
    <property type="molecule type" value="Genomic_DNA"/>
</dbReference>
<comment type="caution">
    <text evidence="3">The sequence shown here is derived from an EMBL/GenBank/DDBJ whole genome shotgun (WGS) entry which is preliminary data.</text>
</comment>
<dbReference type="SMART" id="SM01040">
    <property type="entry name" value="Bro-N"/>
    <property type="match status" value="1"/>
</dbReference>